<evidence type="ECO:0000256" key="3">
    <source>
        <dbReference type="ARBA" id="ARBA00022840"/>
    </source>
</evidence>
<keyword evidence="5 8" id="KW-0505">Motor protein</keyword>
<dbReference type="Pfam" id="PF00225">
    <property type="entry name" value="Kinesin"/>
    <property type="match status" value="1"/>
</dbReference>
<proteinExistence type="inferred from homology"/>
<keyword evidence="1" id="KW-0493">Microtubule</keyword>
<feature type="compositionally biased region" description="Polar residues" evidence="10">
    <location>
        <begin position="1"/>
        <end position="36"/>
    </location>
</feature>
<keyword evidence="3 8" id="KW-0067">ATP-binding</keyword>
<feature type="compositionally biased region" description="Low complexity" evidence="10">
    <location>
        <begin position="37"/>
        <end position="54"/>
    </location>
</feature>
<protein>
    <recommendedName>
        <fullName evidence="7">Kinesin-like protein KIN-10A</fullName>
    </recommendedName>
</protein>
<dbReference type="FunFam" id="3.40.850.10:FF:000068">
    <property type="entry name" value="p-loop containing nucleoside triphosphate hydrolase superfamily protein"/>
    <property type="match status" value="1"/>
</dbReference>
<dbReference type="Proteomes" id="UP001630127">
    <property type="component" value="Unassembled WGS sequence"/>
</dbReference>
<gene>
    <name evidence="12" type="ORF">ACH5RR_032993</name>
</gene>
<feature type="coiled-coil region" evidence="9">
    <location>
        <begin position="433"/>
        <end position="551"/>
    </location>
</feature>
<feature type="region of interest" description="Disordered" evidence="10">
    <location>
        <begin position="1"/>
        <end position="54"/>
    </location>
</feature>
<keyword evidence="4 9" id="KW-0175">Coiled coil</keyword>
<feature type="domain" description="Kinesin motor" evidence="11">
    <location>
        <begin position="65"/>
        <end position="400"/>
    </location>
</feature>
<dbReference type="GO" id="GO:0003774">
    <property type="term" value="F:cytoskeletal motor activity"/>
    <property type="evidence" value="ECO:0007669"/>
    <property type="project" value="UniProtKB-UniRule"/>
</dbReference>
<accession>A0ABD2YLT0</accession>
<dbReference type="PRINTS" id="PR00380">
    <property type="entry name" value="KINESINHEAVY"/>
</dbReference>
<comment type="caution">
    <text evidence="12">The sequence shown here is derived from an EMBL/GenBank/DDBJ whole genome shotgun (WGS) entry which is preliminary data.</text>
</comment>
<keyword evidence="2 8" id="KW-0547">Nucleotide-binding</keyword>
<evidence type="ECO:0000256" key="6">
    <source>
        <dbReference type="ARBA" id="ARBA00061615"/>
    </source>
</evidence>
<comment type="similarity">
    <text evidence="6">Belongs to the TRAFAC class myosin-kinesin ATPase superfamily. Kinesin family. KIN-10 subfamily.</text>
</comment>
<dbReference type="PANTHER" id="PTHR24115">
    <property type="entry name" value="KINESIN-RELATED"/>
    <property type="match status" value="1"/>
</dbReference>
<evidence type="ECO:0000256" key="8">
    <source>
        <dbReference type="PROSITE-ProRule" id="PRU00283"/>
    </source>
</evidence>
<evidence type="ECO:0000256" key="7">
    <source>
        <dbReference type="ARBA" id="ARBA00073419"/>
    </source>
</evidence>
<dbReference type="GO" id="GO:0005524">
    <property type="term" value="F:ATP binding"/>
    <property type="evidence" value="ECO:0007669"/>
    <property type="project" value="UniProtKB-UniRule"/>
</dbReference>
<feature type="binding site" evidence="8">
    <location>
        <begin position="148"/>
        <end position="155"/>
    </location>
    <ligand>
        <name>ATP</name>
        <dbReference type="ChEBI" id="CHEBI:30616"/>
    </ligand>
</feature>
<dbReference type="Gene3D" id="3.40.850.10">
    <property type="entry name" value="Kinesin motor domain"/>
    <property type="match status" value="1"/>
</dbReference>
<evidence type="ECO:0000259" key="11">
    <source>
        <dbReference type="PROSITE" id="PS50067"/>
    </source>
</evidence>
<dbReference type="SMART" id="SM00129">
    <property type="entry name" value="KISc"/>
    <property type="match status" value="1"/>
</dbReference>
<dbReference type="AlphaFoldDB" id="A0ABD2YLT0"/>
<name>A0ABD2YLT0_9GENT</name>
<evidence type="ECO:0000256" key="1">
    <source>
        <dbReference type="ARBA" id="ARBA00022701"/>
    </source>
</evidence>
<evidence type="ECO:0000256" key="10">
    <source>
        <dbReference type="SAM" id="MobiDB-lite"/>
    </source>
</evidence>
<dbReference type="InterPro" id="IPR027417">
    <property type="entry name" value="P-loop_NTPase"/>
</dbReference>
<evidence type="ECO:0000256" key="5">
    <source>
        <dbReference type="ARBA" id="ARBA00023175"/>
    </source>
</evidence>
<evidence type="ECO:0000313" key="13">
    <source>
        <dbReference type="Proteomes" id="UP001630127"/>
    </source>
</evidence>
<evidence type="ECO:0000256" key="9">
    <source>
        <dbReference type="SAM" id="Coils"/>
    </source>
</evidence>
<evidence type="ECO:0000256" key="4">
    <source>
        <dbReference type="ARBA" id="ARBA00023054"/>
    </source>
</evidence>
<dbReference type="EMBL" id="JBJUIK010000013">
    <property type="protein sequence ID" value="KAL3507611.1"/>
    <property type="molecule type" value="Genomic_DNA"/>
</dbReference>
<dbReference type="InterPro" id="IPR027640">
    <property type="entry name" value="Kinesin-like_fam"/>
</dbReference>
<evidence type="ECO:0000256" key="2">
    <source>
        <dbReference type="ARBA" id="ARBA00022741"/>
    </source>
</evidence>
<dbReference type="InterPro" id="IPR001752">
    <property type="entry name" value="Kinesin_motor_dom"/>
</dbReference>
<organism evidence="12 13">
    <name type="scientific">Cinchona calisaya</name>
    <dbReference type="NCBI Taxonomy" id="153742"/>
    <lineage>
        <taxon>Eukaryota</taxon>
        <taxon>Viridiplantae</taxon>
        <taxon>Streptophyta</taxon>
        <taxon>Embryophyta</taxon>
        <taxon>Tracheophyta</taxon>
        <taxon>Spermatophyta</taxon>
        <taxon>Magnoliopsida</taxon>
        <taxon>eudicotyledons</taxon>
        <taxon>Gunneridae</taxon>
        <taxon>Pentapetalae</taxon>
        <taxon>asterids</taxon>
        <taxon>lamiids</taxon>
        <taxon>Gentianales</taxon>
        <taxon>Rubiaceae</taxon>
        <taxon>Cinchonoideae</taxon>
        <taxon>Cinchoneae</taxon>
        <taxon>Cinchona</taxon>
    </lineage>
</organism>
<dbReference type="GO" id="GO:0005874">
    <property type="term" value="C:microtubule"/>
    <property type="evidence" value="ECO:0007669"/>
    <property type="project" value="UniProtKB-KW"/>
</dbReference>
<evidence type="ECO:0000313" key="12">
    <source>
        <dbReference type="EMBL" id="KAL3507611.1"/>
    </source>
</evidence>
<feature type="region of interest" description="Disordered" evidence="10">
    <location>
        <begin position="737"/>
        <end position="764"/>
    </location>
</feature>
<reference evidence="12 13" key="1">
    <citation type="submission" date="2024-11" db="EMBL/GenBank/DDBJ databases">
        <title>A near-complete genome assembly of Cinchona calisaya.</title>
        <authorList>
            <person name="Lian D.C."/>
            <person name="Zhao X.W."/>
            <person name="Wei L."/>
        </authorList>
    </citation>
    <scope>NUCLEOTIDE SEQUENCE [LARGE SCALE GENOMIC DNA]</scope>
    <source>
        <tissue evidence="12">Nenye</tissue>
    </source>
</reference>
<sequence>MAPTPSSKSNSMIQTPSSKTTPTHHQSRTPQSKNRLNFNISKPSPNPNSSAMTAAAAAAAAAEHPVEVIGRIRDYPDQRKNPFSSSALQINPDKQSLRLKTDIGYRDFSLDGVSLSEEEDLDTFYKKFVVSRINGVKLGDKCTIMMYGPTGAGKSHTMFGCSKQPGIVYKSLKDILGESGEELSDENGEKVGATAAATFVQVTVLEIYNEEIYDLLSTNNGGGFNLGWPKGGSGSKVRLEVMGKKAKNATFIAGHEATKISREIQKVEKRRIVKSTLCNERSSRSHCMIILDVPTVGGRLMLVDMAGSENIEQAGQNGLEAKLQTAKINQGNTALKRVVESIANGDSHVPFRDSKLTMLLQDSFEDDKSKILMILCASPDPKELHKTISTLEYGSKAKCIVRGPHTPIKEKSVEDSSSAVILGSRIAAMDQFIYKLQMENKLREKERNEAQKELMKKEEEISALRAKVALVEGKGIDTMEEEINLKANEQVQKLKTELEKRIQECQKMADEFVEMERRKMENLVLQYQQEAEMLRQRLKEIESELRNSRVGGGSLDMDGSNFVRKLLDTYSEDPGMVKSMDLDKSYDLDAGKQDVAVYRAGNTEAKSLLDFDSRKNSSGEEDYDSFSTKACLSTVFEEDEEEDSINDKEKFFDEEVQKEVIEEKVCLSTLASPDAAFQNQEIVENYRDTALEKLLQHGSLSEPERATETACSRRMRIQNIFTLCGNHRELSQHIRTPISARKRSENIDPMAPPARTTEENPSGELFSEVKQLERSLSRDLLASDNPGNNQTPMGNKKMYPLGSIENSLDSKENCNPTDEKDGDLNIYVKWEASMENPGKFITMVNVVKDSTLADLRKLIEIYLGGDNQAFTFLVLGDPSGAPVPREKEPTMQAMKLPTCNSQLPGRLACLRPSKGIRHTPHHLPLSPLENNKLPPTPISNVTKHCDYLSPELPPIHPNSTPCVTMYRY</sequence>
<keyword evidence="13" id="KW-1185">Reference proteome</keyword>
<dbReference type="SUPFAM" id="SSF52540">
    <property type="entry name" value="P-loop containing nucleoside triphosphate hydrolases"/>
    <property type="match status" value="1"/>
</dbReference>
<dbReference type="PROSITE" id="PS50067">
    <property type="entry name" value="KINESIN_MOTOR_2"/>
    <property type="match status" value="1"/>
</dbReference>
<dbReference type="InterPro" id="IPR036961">
    <property type="entry name" value="Kinesin_motor_dom_sf"/>
</dbReference>
<dbReference type="PANTHER" id="PTHR24115:SF1019">
    <property type="entry name" value="KINESIN-LIKE PROTEIN KLP2"/>
    <property type="match status" value="1"/>
</dbReference>